<dbReference type="EMBL" id="LR134182">
    <property type="protein sequence ID" value="VEB43573.1"/>
    <property type="molecule type" value="Genomic_DNA"/>
</dbReference>
<dbReference type="Gene3D" id="3.40.350.10">
    <property type="entry name" value="Creatinase/prolidase N-terminal domain"/>
    <property type="match status" value="1"/>
</dbReference>
<feature type="compositionally biased region" description="Basic and acidic residues" evidence="1">
    <location>
        <begin position="104"/>
        <end position="135"/>
    </location>
</feature>
<reference evidence="2 3" key="1">
    <citation type="submission" date="2018-12" db="EMBL/GenBank/DDBJ databases">
        <authorList>
            <consortium name="Pathogen Informatics"/>
        </authorList>
    </citation>
    <scope>NUCLEOTIDE SEQUENCE [LARGE SCALE GENOMIC DNA]</scope>
    <source>
        <strain evidence="2 3">NCTC9695</strain>
    </source>
</reference>
<evidence type="ECO:0008006" key="4">
    <source>
        <dbReference type="Google" id="ProtNLM"/>
    </source>
</evidence>
<feature type="compositionally biased region" description="Low complexity" evidence="1">
    <location>
        <begin position="176"/>
        <end position="189"/>
    </location>
</feature>
<protein>
    <recommendedName>
        <fullName evidence="4">Xaa-Pro dipeptidase</fullName>
    </recommendedName>
</protein>
<evidence type="ECO:0000313" key="2">
    <source>
        <dbReference type="EMBL" id="VEB43573.1"/>
    </source>
</evidence>
<accession>A0A447TFA8</accession>
<evidence type="ECO:0000313" key="3">
    <source>
        <dbReference type="Proteomes" id="UP000275777"/>
    </source>
</evidence>
<proteinExistence type="predicted"/>
<dbReference type="AlphaFoldDB" id="A0A447TFA8"/>
<feature type="region of interest" description="Disordered" evidence="1">
    <location>
        <begin position="100"/>
        <end position="210"/>
    </location>
</feature>
<sequence>MREAGADRHFISTLDDIAWLFNLRGATSATTGIHRPRLDRDRQRHAVRRAGKIDAALAAQLAADGVRIADYAAAKPALSALPGGALLIDRAASRWACAGGGRRRASDRGDQSQHADEVAQERGRGRARAPRDGTGRRRAGRVLRLVRGQRQPRPHHRIDHRRGNHRRARAPPGFVSPASAPSPASTPTARCRTTTPLRKRTARSRATACC</sequence>
<feature type="compositionally biased region" description="Basic residues" evidence="1">
    <location>
        <begin position="150"/>
        <end position="169"/>
    </location>
</feature>
<organism evidence="2 3">
    <name type="scientific">Chromobacterium violaceum</name>
    <dbReference type="NCBI Taxonomy" id="536"/>
    <lineage>
        <taxon>Bacteria</taxon>
        <taxon>Pseudomonadati</taxon>
        <taxon>Pseudomonadota</taxon>
        <taxon>Betaproteobacteria</taxon>
        <taxon>Neisseriales</taxon>
        <taxon>Chromobacteriaceae</taxon>
        <taxon>Chromobacterium</taxon>
    </lineage>
</organism>
<name>A0A447TFA8_CHRVL</name>
<gene>
    <name evidence="2" type="ORF">NCTC9695_04032</name>
</gene>
<dbReference type="Proteomes" id="UP000275777">
    <property type="component" value="Chromosome"/>
</dbReference>
<dbReference type="InterPro" id="IPR029149">
    <property type="entry name" value="Creatin/AminoP/Spt16_N"/>
</dbReference>
<evidence type="ECO:0000256" key="1">
    <source>
        <dbReference type="SAM" id="MobiDB-lite"/>
    </source>
</evidence>
<dbReference type="Pfam" id="PF16189">
    <property type="entry name" value="Creatinase_N_2"/>
    <property type="match status" value="1"/>
</dbReference>